<evidence type="ECO:0000256" key="3">
    <source>
        <dbReference type="ARBA" id="ARBA00022692"/>
    </source>
</evidence>
<dbReference type="PANTHER" id="PTHR43826">
    <property type="entry name" value="GLUCOSE-6-PHOSPHATE EXCHANGER SLC37A4"/>
    <property type="match status" value="1"/>
</dbReference>
<feature type="transmembrane region" description="Helical" evidence="6">
    <location>
        <begin position="241"/>
        <end position="263"/>
    </location>
</feature>
<evidence type="ECO:0000256" key="2">
    <source>
        <dbReference type="ARBA" id="ARBA00022448"/>
    </source>
</evidence>
<keyword evidence="5 6" id="KW-0472">Membrane</keyword>
<dbReference type="InterPro" id="IPR036259">
    <property type="entry name" value="MFS_trans_sf"/>
</dbReference>
<keyword evidence="3 6" id="KW-0812">Transmembrane</keyword>
<accession>A0A1I3LUJ9</accession>
<feature type="transmembrane region" description="Helical" evidence="6">
    <location>
        <begin position="334"/>
        <end position="354"/>
    </location>
</feature>
<sequence>MPKSTGLLSRELTEYPVGGKRIWLLFIAILANFIASYEAQIAPVLPLLLNDLNITLAQYGVVSAISVIASAISGLIVAPLSDKYGRVRFLVPGLFLTAVCVFCMALVSSLSGLLLLRILLAFVDGLALGTTAGLVRDFSPRLGRALAFGFWTFGPVGSNFFAAAMAGWTLPIYQSWQSQFIIGGSVATVSAIVIMFNIRDLSPKLRAHVIENEVELNKKASEDKKAITKPKMRDILGIPHIWMLSIGVSFFLLTYLTIASFGPKMLVDAFGYEPHAAASIAKYFWLFNLLTLLIAGWVSDRLQLRKIVSLTGAILFALYMLFFLSLFGKEVSDGAMMIYTSILGGLIGIAYGPWCALFSENAEDVNPSLQSSAWAVFGLVSKMMGILTTLIAPLVVAASGWDSWLWIAVGVGVVIYIPCLFAGKGPWLRKKVEHKPITTVQ</sequence>
<organism evidence="8 9">
    <name type="scientific">Brevibacillus centrosporus</name>
    <dbReference type="NCBI Taxonomy" id="54910"/>
    <lineage>
        <taxon>Bacteria</taxon>
        <taxon>Bacillati</taxon>
        <taxon>Bacillota</taxon>
        <taxon>Bacilli</taxon>
        <taxon>Bacillales</taxon>
        <taxon>Paenibacillaceae</taxon>
        <taxon>Brevibacillus</taxon>
    </lineage>
</organism>
<evidence type="ECO:0000313" key="8">
    <source>
        <dbReference type="EMBL" id="SFI88333.1"/>
    </source>
</evidence>
<dbReference type="STRING" id="1884381.SAMN05518846_101429"/>
<dbReference type="InterPro" id="IPR051337">
    <property type="entry name" value="OPA_Antiporter"/>
</dbReference>
<keyword evidence="9" id="KW-1185">Reference proteome</keyword>
<evidence type="ECO:0000259" key="7">
    <source>
        <dbReference type="PROSITE" id="PS50850"/>
    </source>
</evidence>
<feature type="transmembrane region" description="Helical" evidence="6">
    <location>
        <begin position="283"/>
        <end position="300"/>
    </location>
</feature>
<dbReference type="PROSITE" id="PS50850">
    <property type="entry name" value="MFS"/>
    <property type="match status" value="1"/>
</dbReference>
<feature type="transmembrane region" description="Helical" evidence="6">
    <location>
        <begin position="57"/>
        <end position="77"/>
    </location>
</feature>
<dbReference type="RefSeq" id="WP_092266300.1">
    <property type="nucleotide sequence ID" value="NZ_FORT01000001.1"/>
</dbReference>
<evidence type="ECO:0000313" key="9">
    <source>
        <dbReference type="Proteomes" id="UP000198915"/>
    </source>
</evidence>
<keyword evidence="4 6" id="KW-1133">Transmembrane helix</keyword>
<dbReference type="InterPro" id="IPR020846">
    <property type="entry name" value="MFS_dom"/>
</dbReference>
<feature type="transmembrane region" description="Helical" evidence="6">
    <location>
        <begin position="114"/>
        <end position="135"/>
    </location>
</feature>
<feature type="transmembrane region" description="Helical" evidence="6">
    <location>
        <begin position="307"/>
        <end position="328"/>
    </location>
</feature>
<dbReference type="Proteomes" id="UP000198915">
    <property type="component" value="Unassembled WGS sequence"/>
</dbReference>
<feature type="transmembrane region" description="Helical" evidence="6">
    <location>
        <begin position="89"/>
        <end position="108"/>
    </location>
</feature>
<evidence type="ECO:0000256" key="5">
    <source>
        <dbReference type="ARBA" id="ARBA00023136"/>
    </source>
</evidence>
<comment type="subcellular location">
    <subcellularLocation>
        <location evidence="1">Cell membrane</location>
        <topology evidence="1">Multi-pass membrane protein</topology>
    </subcellularLocation>
</comment>
<dbReference type="PANTHER" id="PTHR43826:SF3">
    <property type="entry name" value="GLUCOSE-6-PHOSPHATE EXCHANGER SLC37A4"/>
    <property type="match status" value="1"/>
</dbReference>
<dbReference type="CDD" id="cd06174">
    <property type="entry name" value="MFS"/>
    <property type="match status" value="1"/>
</dbReference>
<feature type="transmembrane region" description="Helical" evidence="6">
    <location>
        <begin position="180"/>
        <end position="198"/>
    </location>
</feature>
<feature type="domain" description="Major facilitator superfamily (MFS) profile" evidence="7">
    <location>
        <begin position="24"/>
        <end position="427"/>
    </location>
</feature>
<gene>
    <name evidence="8" type="ORF">SAMN05518846_101429</name>
</gene>
<evidence type="ECO:0000256" key="6">
    <source>
        <dbReference type="SAM" id="Phobius"/>
    </source>
</evidence>
<reference evidence="9" key="1">
    <citation type="submission" date="2016-10" db="EMBL/GenBank/DDBJ databases">
        <authorList>
            <person name="Varghese N."/>
            <person name="Submissions S."/>
        </authorList>
    </citation>
    <scope>NUCLEOTIDE SEQUENCE [LARGE SCALE GENOMIC DNA]</scope>
    <source>
        <strain evidence="9">OK042</strain>
    </source>
</reference>
<name>A0A1I3LUJ9_9BACL</name>
<dbReference type="EMBL" id="FORT01000001">
    <property type="protein sequence ID" value="SFI88333.1"/>
    <property type="molecule type" value="Genomic_DNA"/>
</dbReference>
<protein>
    <submittedName>
        <fullName evidence="8">MFS transporter, OPA family, glycerol-3-phosphate transporter</fullName>
    </submittedName>
</protein>
<keyword evidence="2" id="KW-0813">Transport</keyword>
<dbReference type="GO" id="GO:0005886">
    <property type="term" value="C:plasma membrane"/>
    <property type="evidence" value="ECO:0007669"/>
    <property type="project" value="UniProtKB-SubCell"/>
</dbReference>
<feature type="transmembrane region" description="Helical" evidence="6">
    <location>
        <begin position="374"/>
        <end position="398"/>
    </location>
</feature>
<dbReference type="GO" id="GO:0035435">
    <property type="term" value="P:phosphate ion transmembrane transport"/>
    <property type="evidence" value="ECO:0007669"/>
    <property type="project" value="TreeGrafter"/>
</dbReference>
<dbReference type="AlphaFoldDB" id="A0A1I3LUJ9"/>
<feature type="transmembrane region" description="Helical" evidence="6">
    <location>
        <begin position="147"/>
        <end position="168"/>
    </location>
</feature>
<evidence type="ECO:0000256" key="1">
    <source>
        <dbReference type="ARBA" id="ARBA00004651"/>
    </source>
</evidence>
<dbReference type="Gene3D" id="1.20.1250.20">
    <property type="entry name" value="MFS general substrate transporter like domains"/>
    <property type="match status" value="1"/>
</dbReference>
<dbReference type="GO" id="GO:0061513">
    <property type="term" value="F:glucose 6-phosphate:phosphate antiporter activity"/>
    <property type="evidence" value="ECO:0007669"/>
    <property type="project" value="TreeGrafter"/>
</dbReference>
<feature type="transmembrane region" description="Helical" evidence="6">
    <location>
        <begin position="21"/>
        <end position="37"/>
    </location>
</feature>
<dbReference type="InterPro" id="IPR011701">
    <property type="entry name" value="MFS"/>
</dbReference>
<feature type="transmembrane region" description="Helical" evidence="6">
    <location>
        <begin position="404"/>
        <end position="423"/>
    </location>
</feature>
<dbReference type="SUPFAM" id="SSF103473">
    <property type="entry name" value="MFS general substrate transporter"/>
    <property type="match status" value="1"/>
</dbReference>
<evidence type="ECO:0000256" key="4">
    <source>
        <dbReference type="ARBA" id="ARBA00022989"/>
    </source>
</evidence>
<proteinExistence type="predicted"/>
<dbReference type="Pfam" id="PF07690">
    <property type="entry name" value="MFS_1"/>
    <property type="match status" value="1"/>
</dbReference>